<dbReference type="Gene3D" id="1.10.510.10">
    <property type="entry name" value="Transferase(Phosphotransferase) domain 1"/>
    <property type="match status" value="1"/>
</dbReference>
<accession>A0A7S3VPV8</accession>
<dbReference type="SUPFAM" id="SSF56112">
    <property type="entry name" value="Protein kinase-like (PK-like)"/>
    <property type="match status" value="1"/>
</dbReference>
<dbReference type="InterPro" id="IPR017441">
    <property type="entry name" value="Protein_kinase_ATP_BS"/>
</dbReference>
<dbReference type="InterPro" id="IPR011009">
    <property type="entry name" value="Kinase-like_dom_sf"/>
</dbReference>
<proteinExistence type="predicted"/>
<keyword evidence="1" id="KW-0723">Serine/threonine-protein kinase</keyword>
<feature type="compositionally biased region" description="Basic and acidic residues" evidence="7">
    <location>
        <begin position="7"/>
        <end position="19"/>
    </location>
</feature>
<dbReference type="EMBL" id="HBIP01022841">
    <property type="protein sequence ID" value="CAE0498607.1"/>
    <property type="molecule type" value="Transcribed_RNA"/>
</dbReference>
<evidence type="ECO:0000256" key="1">
    <source>
        <dbReference type="ARBA" id="ARBA00022527"/>
    </source>
</evidence>
<keyword evidence="5 6" id="KW-0067">ATP-binding</keyword>
<keyword evidence="3 6" id="KW-0547">Nucleotide-binding</keyword>
<dbReference type="PROSITE" id="PS00107">
    <property type="entry name" value="PROTEIN_KINASE_ATP"/>
    <property type="match status" value="1"/>
</dbReference>
<evidence type="ECO:0000313" key="9">
    <source>
        <dbReference type="EMBL" id="CAE0498607.1"/>
    </source>
</evidence>
<evidence type="ECO:0000259" key="8">
    <source>
        <dbReference type="PROSITE" id="PS50011"/>
    </source>
</evidence>
<keyword evidence="4" id="KW-0418">Kinase</keyword>
<feature type="domain" description="Protein kinase" evidence="8">
    <location>
        <begin position="152"/>
        <end position="498"/>
    </location>
</feature>
<dbReference type="SMART" id="SM00220">
    <property type="entry name" value="S_TKc"/>
    <property type="match status" value="1"/>
</dbReference>
<dbReference type="PROSITE" id="PS00108">
    <property type="entry name" value="PROTEIN_KINASE_ST"/>
    <property type="match status" value="1"/>
</dbReference>
<evidence type="ECO:0000256" key="7">
    <source>
        <dbReference type="SAM" id="MobiDB-lite"/>
    </source>
</evidence>
<dbReference type="InterPro" id="IPR001245">
    <property type="entry name" value="Ser-Thr/Tyr_kinase_cat_dom"/>
</dbReference>
<evidence type="ECO:0000256" key="4">
    <source>
        <dbReference type="ARBA" id="ARBA00022777"/>
    </source>
</evidence>
<evidence type="ECO:0000256" key="5">
    <source>
        <dbReference type="ARBA" id="ARBA00022840"/>
    </source>
</evidence>
<dbReference type="InterPro" id="IPR008271">
    <property type="entry name" value="Ser/Thr_kinase_AS"/>
</dbReference>
<feature type="compositionally biased region" description="Low complexity" evidence="7">
    <location>
        <begin position="521"/>
        <end position="554"/>
    </location>
</feature>
<feature type="region of interest" description="Disordered" evidence="7">
    <location>
        <begin position="1"/>
        <end position="132"/>
    </location>
</feature>
<evidence type="ECO:0000256" key="3">
    <source>
        <dbReference type="ARBA" id="ARBA00022741"/>
    </source>
</evidence>
<dbReference type="InterPro" id="IPR000719">
    <property type="entry name" value="Prot_kinase_dom"/>
</dbReference>
<organism evidence="9">
    <name type="scientific">Dunaliella tertiolecta</name>
    <name type="common">Green alga</name>
    <dbReference type="NCBI Taxonomy" id="3047"/>
    <lineage>
        <taxon>Eukaryota</taxon>
        <taxon>Viridiplantae</taxon>
        <taxon>Chlorophyta</taxon>
        <taxon>core chlorophytes</taxon>
        <taxon>Chlorophyceae</taxon>
        <taxon>CS clade</taxon>
        <taxon>Chlamydomonadales</taxon>
        <taxon>Dunaliellaceae</taxon>
        <taxon>Dunaliella</taxon>
    </lineage>
</organism>
<feature type="region of interest" description="Disordered" evidence="7">
    <location>
        <begin position="517"/>
        <end position="554"/>
    </location>
</feature>
<sequence length="580" mass="64366">MGICASSEEKAKPSQDKQQKKAPVAHGEGQQNQQNQHQEQQQQQQKKEQGAAEQNGTKQEVNGKGTLAKSHPEEQQQDQEQQDQQQVEQEEQQDQLPQPQQQGQQGQQQSDNSPARTSSKNTSSSSEVTSSAWDRARQTFALTRPEELFDDLHDLKYIGAGGYGKVFKAVWRSAPVAVKLVPSSSPELFKSSSYKEALLCKELCHPNIVQTYETRCARINEEFVRHVLEETEPQGAPSDNGSTLQGNGSREFVSGDGFGLPSPVPDMLVRGRTLPGAAAKWKDILLTTGAKAGDFLTVIIMDFCDYGSLVRPILKGMFRPVSASGNDREARVRYRALLRTAKEIAQGIEHLHHLRVVHGDLKPGNVLLKGSRVDVRGFNAQVIDFGLSHLVSSSNPQKVSKAGGTLVYAAPEVFSGIVGKAADIYSLGIIIWEMTTGSQPYKDLVEGQIVLGVQKHGLRPPWPADQLPQLQEVYNMCVAQDAEARPKAKQLVQLLTKIEMDLRMQLKDAHNQLQEERLRQQQEQMLQQANPASQPAQQQQQQQQQHPHTPPTRVLLPLLRPACPLLLAQQQQRLLAQLKP</sequence>
<dbReference type="PANTHER" id="PTHR44329">
    <property type="entry name" value="SERINE/THREONINE-PROTEIN KINASE TNNI3K-RELATED"/>
    <property type="match status" value="1"/>
</dbReference>
<dbReference type="Pfam" id="PF07714">
    <property type="entry name" value="PK_Tyr_Ser-Thr"/>
    <property type="match status" value="2"/>
</dbReference>
<feature type="compositionally biased region" description="Low complexity" evidence="7">
    <location>
        <begin position="25"/>
        <end position="44"/>
    </location>
</feature>
<feature type="compositionally biased region" description="Low complexity" evidence="7">
    <location>
        <begin position="94"/>
        <end position="131"/>
    </location>
</feature>
<dbReference type="GO" id="GO:0004674">
    <property type="term" value="F:protein serine/threonine kinase activity"/>
    <property type="evidence" value="ECO:0007669"/>
    <property type="project" value="UniProtKB-KW"/>
</dbReference>
<name>A0A7S3VPV8_DUNTE</name>
<keyword evidence="2" id="KW-0808">Transferase</keyword>
<dbReference type="Gene3D" id="3.30.200.20">
    <property type="entry name" value="Phosphorylase Kinase, domain 1"/>
    <property type="match status" value="1"/>
</dbReference>
<evidence type="ECO:0000256" key="6">
    <source>
        <dbReference type="PROSITE-ProRule" id="PRU10141"/>
    </source>
</evidence>
<protein>
    <recommendedName>
        <fullName evidence="8">Protein kinase domain-containing protein</fullName>
    </recommendedName>
</protein>
<dbReference type="AlphaFoldDB" id="A0A7S3VPV8"/>
<evidence type="ECO:0000256" key="2">
    <source>
        <dbReference type="ARBA" id="ARBA00022679"/>
    </source>
</evidence>
<dbReference type="PROSITE" id="PS50011">
    <property type="entry name" value="PROTEIN_KINASE_DOM"/>
    <property type="match status" value="1"/>
</dbReference>
<feature type="binding site" evidence="6">
    <location>
        <position position="179"/>
    </location>
    <ligand>
        <name>ATP</name>
        <dbReference type="ChEBI" id="CHEBI:30616"/>
    </ligand>
</feature>
<dbReference type="GO" id="GO:0005524">
    <property type="term" value="F:ATP binding"/>
    <property type="evidence" value="ECO:0007669"/>
    <property type="project" value="UniProtKB-UniRule"/>
</dbReference>
<reference evidence="9" key="1">
    <citation type="submission" date="2021-01" db="EMBL/GenBank/DDBJ databases">
        <authorList>
            <person name="Corre E."/>
            <person name="Pelletier E."/>
            <person name="Niang G."/>
            <person name="Scheremetjew M."/>
            <person name="Finn R."/>
            <person name="Kale V."/>
            <person name="Holt S."/>
            <person name="Cochrane G."/>
            <person name="Meng A."/>
            <person name="Brown T."/>
            <person name="Cohen L."/>
        </authorList>
    </citation>
    <scope>NUCLEOTIDE SEQUENCE</scope>
    <source>
        <strain evidence="9">CCMP1320</strain>
    </source>
</reference>
<gene>
    <name evidence="9" type="ORF">DTER00134_LOCUS13680</name>
</gene>
<dbReference type="InterPro" id="IPR051681">
    <property type="entry name" value="Ser/Thr_Kinases-Pseudokinases"/>
</dbReference>